<dbReference type="AlphaFoldDB" id="A0A0D9WY05"/>
<feature type="compositionally biased region" description="Basic and acidic residues" evidence="1">
    <location>
        <begin position="1"/>
        <end position="19"/>
    </location>
</feature>
<dbReference type="Proteomes" id="UP000032180">
    <property type="component" value="Chromosome 7"/>
</dbReference>
<dbReference type="HOGENOM" id="CLU_1339275_0_0_1"/>
<organism evidence="3 4">
    <name type="scientific">Leersia perrieri</name>
    <dbReference type="NCBI Taxonomy" id="77586"/>
    <lineage>
        <taxon>Eukaryota</taxon>
        <taxon>Viridiplantae</taxon>
        <taxon>Streptophyta</taxon>
        <taxon>Embryophyta</taxon>
        <taxon>Tracheophyta</taxon>
        <taxon>Spermatophyta</taxon>
        <taxon>Magnoliopsida</taxon>
        <taxon>Liliopsida</taxon>
        <taxon>Poales</taxon>
        <taxon>Poaceae</taxon>
        <taxon>BOP clade</taxon>
        <taxon>Oryzoideae</taxon>
        <taxon>Oryzeae</taxon>
        <taxon>Oryzinae</taxon>
        <taxon>Leersia</taxon>
    </lineage>
</organism>
<keyword evidence="2" id="KW-1133">Transmembrane helix</keyword>
<evidence type="ECO:0000256" key="1">
    <source>
        <dbReference type="SAM" id="MobiDB-lite"/>
    </source>
</evidence>
<keyword evidence="2" id="KW-0812">Transmembrane</keyword>
<dbReference type="Gramene" id="LPERR07G09810.1">
    <property type="protein sequence ID" value="LPERR07G09810.1"/>
    <property type="gene ID" value="LPERR07G09810"/>
</dbReference>
<feature type="region of interest" description="Disordered" evidence="1">
    <location>
        <begin position="1"/>
        <end position="25"/>
    </location>
</feature>
<evidence type="ECO:0000313" key="3">
    <source>
        <dbReference type="EnsemblPlants" id="LPERR07G09810.1"/>
    </source>
</evidence>
<reference evidence="3 4" key="1">
    <citation type="submission" date="2012-08" db="EMBL/GenBank/DDBJ databases">
        <title>Oryza genome evolution.</title>
        <authorList>
            <person name="Wing R.A."/>
        </authorList>
    </citation>
    <scope>NUCLEOTIDE SEQUENCE</scope>
</reference>
<evidence type="ECO:0000313" key="4">
    <source>
        <dbReference type="Proteomes" id="UP000032180"/>
    </source>
</evidence>
<proteinExistence type="predicted"/>
<name>A0A0D9WY05_9ORYZ</name>
<protein>
    <submittedName>
        <fullName evidence="3">Uncharacterized protein</fullName>
    </submittedName>
</protein>
<keyword evidence="2" id="KW-0472">Membrane</keyword>
<sequence length="205" mass="23458">MAMMPKEHEGQGDDDKQGSDDCVEVDTPNTQDITKYFSLLSVVFQMGAPNLLGGLSNYVNFIGNAFTLQKVWVQNSKPYLISLSVKKLQLIVKQDQPTDHETFNLVVRNFTYDDIRTMKETKGTVTRHYVDLRFWIFMAIQMMGSLFLFILEKEEKKLFILDPSPFSVGSSRSPLGPYLKKIVFASDYFMKAMRKSGWTEDIPLG</sequence>
<accession>A0A0D9WY05</accession>
<reference evidence="3" key="3">
    <citation type="submission" date="2015-04" db="UniProtKB">
        <authorList>
            <consortium name="EnsemblPlants"/>
        </authorList>
    </citation>
    <scope>IDENTIFICATION</scope>
</reference>
<keyword evidence="4" id="KW-1185">Reference proteome</keyword>
<reference evidence="4" key="2">
    <citation type="submission" date="2013-12" db="EMBL/GenBank/DDBJ databases">
        <authorList>
            <person name="Yu Y."/>
            <person name="Lee S."/>
            <person name="de Baynast K."/>
            <person name="Wissotski M."/>
            <person name="Liu L."/>
            <person name="Talag J."/>
            <person name="Goicoechea J."/>
            <person name="Angelova A."/>
            <person name="Jetty R."/>
            <person name="Kudrna D."/>
            <person name="Golser W."/>
            <person name="Rivera L."/>
            <person name="Zhang J."/>
            <person name="Wing R."/>
        </authorList>
    </citation>
    <scope>NUCLEOTIDE SEQUENCE</scope>
</reference>
<evidence type="ECO:0000256" key="2">
    <source>
        <dbReference type="SAM" id="Phobius"/>
    </source>
</evidence>
<dbReference type="EnsemblPlants" id="LPERR07G09810.1">
    <property type="protein sequence ID" value="LPERR07G09810.1"/>
    <property type="gene ID" value="LPERR07G09810"/>
</dbReference>
<dbReference type="eggNOG" id="KOG0778">
    <property type="taxonomic scope" value="Eukaryota"/>
</dbReference>
<feature type="transmembrane region" description="Helical" evidence="2">
    <location>
        <begin position="132"/>
        <end position="151"/>
    </location>
</feature>